<evidence type="ECO:0000256" key="2">
    <source>
        <dbReference type="ARBA" id="ARBA00012438"/>
    </source>
</evidence>
<dbReference type="AlphaFoldDB" id="A0A2T5BS80"/>
<evidence type="ECO:0000256" key="3">
    <source>
        <dbReference type="ARBA" id="ARBA00022553"/>
    </source>
</evidence>
<dbReference type="InterPro" id="IPR036890">
    <property type="entry name" value="HATPase_C_sf"/>
</dbReference>
<dbReference type="EMBL" id="QAAA01000008">
    <property type="protein sequence ID" value="PTN02158.1"/>
    <property type="molecule type" value="Genomic_DNA"/>
</dbReference>
<dbReference type="RefSeq" id="WP_107892381.1">
    <property type="nucleotide sequence ID" value="NZ_NHSI01000061.1"/>
</dbReference>
<dbReference type="InterPro" id="IPR003661">
    <property type="entry name" value="HisK_dim/P_dom"/>
</dbReference>
<dbReference type="Pfam" id="PF08448">
    <property type="entry name" value="PAS_4"/>
    <property type="match status" value="1"/>
</dbReference>
<accession>A0A2T5BS80</accession>
<comment type="caution">
    <text evidence="5">The sequence shown here is derived from an EMBL/GenBank/DDBJ whole genome shotgun (WGS) entry which is preliminary data.</text>
</comment>
<sequence length="438" mass="46926">MAKLFSKSVTPPDAVSDAVWADVLSAVDRTYAELVEYQERLERKNAEMETMRGFLASVLTSVSDILIVVSRSGNVEEVSTSVTTHTGRKGAFGNHVAEFFVPADHAALAQALHQVTTRRAPVMIEASLDTPGGPGPLELSVSPRFDDRGRVAGHVLTGRPVGELRQAYAELAAGHDELKAAQAHLVRNEKLASLGRLLAGVAHELNNPISFVYANAHALGRYADKFETYFSRVQAGASREDLIALREDLQLDRALRNLREAIGGARDGAERVRDIVEDLRRLSSEGSGEEVAFDLVETATVATQWVMRGSESTVQAVFEGLAELRVRGRPGHIQQVVMNLIQNALDAMEDGGRITLTAGMDGPRGVLTVADDGPGVPAAVRETIFDPFFTTKPVGQGTGLGLAISHKIAQEHGGDLRLCPGEGGACFRLDLPLAGNGQ</sequence>
<dbReference type="CDD" id="cd00130">
    <property type="entry name" value="PAS"/>
    <property type="match status" value="1"/>
</dbReference>
<dbReference type="NCBIfam" id="TIGR00229">
    <property type="entry name" value="sensory_box"/>
    <property type="match status" value="1"/>
</dbReference>
<dbReference type="InterPro" id="IPR035965">
    <property type="entry name" value="PAS-like_dom_sf"/>
</dbReference>
<organism evidence="5 6">
    <name type="scientific">Rhodovulum imhoffii</name>
    <dbReference type="NCBI Taxonomy" id="365340"/>
    <lineage>
        <taxon>Bacteria</taxon>
        <taxon>Pseudomonadati</taxon>
        <taxon>Pseudomonadota</taxon>
        <taxon>Alphaproteobacteria</taxon>
        <taxon>Rhodobacterales</taxon>
        <taxon>Paracoccaceae</taxon>
        <taxon>Rhodovulum</taxon>
    </lineage>
</organism>
<protein>
    <recommendedName>
        <fullName evidence="2">histidine kinase</fullName>
        <ecNumber evidence="2">2.7.13.3</ecNumber>
    </recommendedName>
</protein>
<reference evidence="5 6" key="1">
    <citation type="submission" date="2018-04" db="EMBL/GenBank/DDBJ databases">
        <title>Genomic Encyclopedia of Archaeal and Bacterial Type Strains, Phase II (KMG-II): from individual species to whole genera.</title>
        <authorList>
            <person name="Goeker M."/>
        </authorList>
    </citation>
    <scope>NUCLEOTIDE SEQUENCE [LARGE SCALE GENOMIC DNA]</scope>
    <source>
        <strain evidence="5 6">DSM 18064</strain>
    </source>
</reference>
<dbReference type="PANTHER" id="PTHR43065:SF42">
    <property type="entry name" value="TWO-COMPONENT SENSOR PPRA"/>
    <property type="match status" value="1"/>
</dbReference>
<dbReference type="PANTHER" id="PTHR43065">
    <property type="entry name" value="SENSOR HISTIDINE KINASE"/>
    <property type="match status" value="1"/>
</dbReference>
<dbReference type="GO" id="GO:0000155">
    <property type="term" value="F:phosphorelay sensor kinase activity"/>
    <property type="evidence" value="ECO:0007669"/>
    <property type="project" value="InterPro"/>
</dbReference>
<dbReference type="OrthoDB" id="7568856at2"/>
<dbReference type="Gene3D" id="1.10.287.130">
    <property type="match status" value="1"/>
</dbReference>
<name>A0A2T5BS80_9RHOB</name>
<dbReference type="SMART" id="SM00387">
    <property type="entry name" value="HATPase_c"/>
    <property type="match status" value="1"/>
</dbReference>
<keyword evidence="5" id="KW-0418">Kinase</keyword>
<evidence type="ECO:0000313" key="5">
    <source>
        <dbReference type="EMBL" id="PTN02158.1"/>
    </source>
</evidence>
<dbReference type="InterPro" id="IPR013656">
    <property type="entry name" value="PAS_4"/>
</dbReference>
<dbReference type="Pfam" id="PF02518">
    <property type="entry name" value="HATPase_c"/>
    <property type="match status" value="1"/>
</dbReference>
<comment type="catalytic activity">
    <reaction evidence="1">
        <text>ATP + protein L-histidine = ADP + protein N-phospho-L-histidine.</text>
        <dbReference type="EC" id="2.7.13.3"/>
    </reaction>
</comment>
<dbReference type="InterPro" id="IPR003594">
    <property type="entry name" value="HATPase_dom"/>
</dbReference>
<dbReference type="Gene3D" id="3.30.450.20">
    <property type="entry name" value="PAS domain"/>
    <property type="match status" value="1"/>
</dbReference>
<keyword evidence="5" id="KW-0808">Transferase</keyword>
<dbReference type="InterPro" id="IPR000014">
    <property type="entry name" value="PAS"/>
</dbReference>
<dbReference type="PROSITE" id="PS50109">
    <property type="entry name" value="HIS_KIN"/>
    <property type="match status" value="1"/>
</dbReference>
<evidence type="ECO:0000313" key="6">
    <source>
        <dbReference type="Proteomes" id="UP000243859"/>
    </source>
</evidence>
<gene>
    <name evidence="5" type="ORF">C8N32_108110</name>
</gene>
<dbReference type="Gene3D" id="3.30.565.10">
    <property type="entry name" value="Histidine kinase-like ATPase, C-terminal domain"/>
    <property type="match status" value="1"/>
</dbReference>
<feature type="domain" description="Histidine kinase" evidence="4">
    <location>
        <begin position="200"/>
        <end position="435"/>
    </location>
</feature>
<evidence type="ECO:0000256" key="1">
    <source>
        <dbReference type="ARBA" id="ARBA00000085"/>
    </source>
</evidence>
<evidence type="ECO:0000259" key="4">
    <source>
        <dbReference type="PROSITE" id="PS50109"/>
    </source>
</evidence>
<keyword evidence="3" id="KW-0597">Phosphoprotein</keyword>
<dbReference type="SUPFAM" id="SSF55874">
    <property type="entry name" value="ATPase domain of HSP90 chaperone/DNA topoisomerase II/histidine kinase"/>
    <property type="match status" value="1"/>
</dbReference>
<dbReference type="Proteomes" id="UP000243859">
    <property type="component" value="Unassembled WGS sequence"/>
</dbReference>
<keyword evidence="6" id="KW-1185">Reference proteome</keyword>
<dbReference type="InterPro" id="IPR004358">
    <property type="entry name" value="Sig_transdc_His_kin-like_C"/>
</dbReference>
<dbReference type="SUPFAM" id="SSF55785">
    <property type="entry name" value="PYP-like sensor domain (PAS domain)"/>
    <property type="match status" value="1"/>
</dbReference>
<dbReference type="EC" id="2.7.13.3" evidence="2"/>
<dbReference type="SMART" id="SM00388">
    <property type="entry name" value="HisKA"/>
    <property type="match status" value="1"/>
</dbReference>
<dbReference type="InterPro" id="IPR036097">
    <property type="entry name" value="HisK_dim/P_sf"/>
</dbReference>
<proteinExistence type="predicted"/>
<dbReference type="CDD" id="cd00082">
    <property type="entry name" value="HisKA"/>
    <property type="match status" value="1"/>
</dbReference>
<dbReference type="InterPro" id="IPR005467">
    <property type="entry name" value="His_kinase_dom"/>
</dbReference>
<dbReference type="SUPFAM" id="SSF47384">
    <property type="entry name" value="Homodimeric domain of signal transducing histidine kinase"/>
    <property type="match status" value="1"/>
</dbReference>
<dbReference type="PRINTS" id="PR00344">
    <property type="entry name" value="BCTRLSENSOR"/>
</dbReference>